<reference evidence="1" key="1">
    <citation type="submission" date="2023-05" db="EMBL/GenBank/DDBJ databases">
        <authorList>
            <person name="Stuckert A."/>
        </authorList>
    </citation>
    <scope>NUCLEOTIDE SEQUENCE</scope>
</reference>
<gene>
    <name evidence="1" type="ORF">SPARVUS_LOCUS8999074</name>
</gene>
<dbReference type="EMBL" id="CATNWA010015049">
    <property type="protein sequence ID" value="CAI9578922.1"/>
    <property type="molecule type" value="Genomic_DNA"/>
</dbReference>
<comment type="caution">
    <text evidence="1">The sequence shown here is derived from an EMBL/GenBank/DDBJ whole genome shotgun (WGS) entry which is preliminary data.</text>
</comment>
<dbReference type="Proteomes" id="UP001162483">
    <property type="component" value="Unassembled WGS sequence"/>
</dbReference>
<proteinExistence type="predicted"/>
<sequence length="49" mass="5151">IAACCPRPLPSGRLLPFARGPCPVIGCHLLPEAPAQCLQSAVQSRRELG</sequence>
<name>A0ABN9E2E1_9NEOB</name>
<accession>A0ABN9E2E1</accession>
<organism evidence="1 2">
    <name type="scientific">Staurois parvus</name>
    <dbReference type="NCBI Taxonomy" id="386267"/>
    <lineage>
        <taxon>Eukaryota</taxon>
        <taxon>Metazoa</taxon>
        <taxon>Chordata</taxon>
        <taxon>Craniata</taxon>
        <taxon>Vertebrata</taxon>
        <taxon>Euteleostomi</taxon>
        <taxon>Amphibia</taxon>
        <taxon>Batrachia</taxon>
        <taxon>Anura</taxon>
        <taxon>Neobatrachia</taxon>
        <taxon>Ranoidea</taxon>
        <taxon>Ranidae</taxon>
        <taxon>Staurois</taxon>
    </lineage>
</organism>
<evidence type="ECO:0000313" key="2">
    <source>
        <dbReference type="Proteomes" id="UP001162483"/>
    </source>
</evidence>
<feature type="non-terminal residue" evidence="1">
    <location>
        <position position="1"/>
    </location>
</feature>
<keyword evidence="2" id="KW-1185">Reference proteome</keyword>
<evidence type="ECO:0000313" key="1">
    <source>
        <dbReference type="EMBL" id="CAI9578922.1"/>
    </source>
</evidence>
<protein>
    <submittedName>
        <fullName evidence="1">Uncharacterized protein</fullName>
    </submittedName>
</protein>